<feature type="compositionally biased region" description="Basic residues" evidence="1">
    <location>
        <begin position="12"/>
        <end position="24"/>
    </location>
</feature>
<dbReference type="PROSITE" id="PS51335">
    <property type="entry name" value="ELMO"/>
    <property type="match status" value="1"/>
</dbReference>
<dbReference type="Pfam" id="PF04727">
    <property type="entry name" value="ELMO_CED12"/>
    <property type="match status" value="1"/>
</dbReference>
<protein>
    <recommendedName>
        <fullName evidence="2">ELMO domain-containing protein</fullName>
    </recommendedName>
</protein>
<proteinExistence type="predicted"/>
<gene>
    <name evidence="3" type="ORF">F2P81_024961</name>
</gene>
<evidence type="ECO:0000259" key="2">
    <source>
        <dbReference type="PROSITE" id="PS51335"/>
    </source>
</evidence>
<comment type="caution">
    <text evidence="3">The sequence shown here is derived from an EMBL/GenBank/DDBJ whole genome shotgun (WGS) entry which is preliminary data.</text>
</comment>
<dbReference type="PANTHER" id="PTHR12771:SF18">
    <property type="entry name" value="ELMO DOMAIN-CONTAINING PROTEIN 1"/>
    <property type="match status" value="1"/>
</dbReference>
<evidence type="ECO:0000313" key="3">
    <source>
        <dbReference type="EMBL" id="KAF0022980.1"/>
    </source>
</evidence>
<dbReference type="GO" id="GO:0005096">
    <property type="term" value="F:GTPase activator activity"/>
    <property type="evidence" value="ECO:0007669"/>
    <property type="project" value="TreeGrafter"/>
</dbReference>
<evidence type="ECO:0000256" key="1">
    <source>
        <dbReference type="SAM" id="MobiDB-lite"/>
    </source>
</evidence>
<dbReference type="InterPro" id="IPR050868">
    <property type="entry name" value="ELMO_domain-containing"/>
</dbReference>
<dbReference type="InterPro" id="IPR006816">
    <property type="entry name" value="ELMO_dom"/>
</dbReference>
<organism evidence="3 4">
    <name type="scientific">Scophthalmus maximus</name>
    <name type="common">Turbot</name>
    <name type="synonym">Psetta maxima</name>
    <dbReference type="NCBI Taxonomy" id="52904"/>
    <lineage>
        <taxon>Eukaryota</taxon>
        <taxon>Metazoa</taxon>
        <taxon>Chordata</taxon>
        <taxon>Craniata</taxon>
        <taxon>Vertebrata</taxon>
        <taxon>Euteleostomi</taxon>
        <taxon>Actinopterygii</taxon>
        <taxon>Neopterygii</taxon>
        <taxon>Teleostei</taxon>
        <taxon>Neoteleostei</taxon>
        <taxon>Acanthomorphata</taxon>
        <taxon>Carangaria</taxon>
        <taxon>Pleuronectiformes</taxon>
        <taxon>Pleuronectoidei</taxon>
        <taxon>Scophthalmidae</taxon>
        <taxon>Scophthalmus</taxon>
    </lineage>
</organism>
<reference evidence="3 4" key="1">
    <citation type="submission" date="2019-06" db="EMBL/GenBank/DDBJ databases">
        <title>Draft genomes of female and male turbot (Scophthalmus maximus).</title>
        <authorList>
            <person name="Xu H."/>
            <person name="Xu X.-W."/>
            <person name="Shao C."/>
            <person name="Chen S."/>
        </authorList>
    </citation>
    <scope>NUCLEOTIDE SEQUENCE [LARGE SCALE GENOMIC DNA]</scope>
    <source>
        <strain evidence="3">Ysfricsl-2016a</strain>
        <tissue evidence="3">Blood</tissue>
    </source>
</reference>
<dbReference type="EMBL" id="VEVO01000023">
    <property type="protein sequence ID" value="KAF0022980.1"/>
    <property type="molecule type" value="Genomic_DNA"/>
</dbReference>
<name>A0A6A4RUD2_SCOMX</name>
<accession>A0A6A4RUD2</accession>
<feature type="region of interest" description="Disordered" evidence="1">
    <location>
        <begin position="1"/>
        <end position="54"/>
    </location>
</feature>
<dbReference type="AlphaFoldDB" id="A0A6A4RUD2"/>
<dbReference type="PANTHER" id="PTHR12771">
    <property type="entry name" value="ENGULFMENT AND CELL MOTILITY"/>
    <property type="match status" value="1"/>
</dbReference>
<dbReference type="Proteomes" id="UP000438429">
    <property type="component" value="Unassembled WGS sequence"/>
</dbReference>
<feature type="domain" description="ELMO" evidence="2">
    <location>
        <begin position="168"/>
        <end position="323"/>
    </location>
</feature>
<sequence>MSSTRPTAPVRVRVRVHCTSRLRPRAPPQSDSGASWTKRRRLQQPSEEEDEPQSVREAVVLSLASGLVSAPGLRVFCGGFIPPPVGERHGSSNSRPVLLDRGEIHRKRLSGAWMRRFGLIFLTVKKRGAVTQFFVFLYCKLLWRGLKFVVRKLTGRCELQRICYNNKHGARRTLKIESSLRYSKTGQLQSALGVHPDKVEKTIDDIMALKKINPDTNPQHFAEHDKATALQMLNDSLQPKHNFSFAIVGINITDLAHSLLVSGALKTHLYNVAPEMPTLLHFQQTFCYLMQEFHRFWIEEDPSDIMEFNRVRSKFHRRVLRQLRNPDMALCPHFSASDLVNL</sequence>
<evidence type="ECO:0000313" key="4">
    <source>
        <dbReference type="Proteomes" id="UP000438429"/>
    </source>
</evidence>